<keyword evidence="2 4" id="KW-0547">Nucleotide-binding</keyword>
<sequence>MVAIGIDLGTSCSCVAVWRDNDVHVIPNEEGSLVTPSYVAFTQRERLIGEPAKNQASVNAVNTIFGVKRIIGYGFYEPGLQEDLKYFPYTVLNDNGKPKIRVNYKGEIRLFAPEEISAMIIFRMKQIAEKFLGCKVDKAVITVPAYFSDYRRQATKFAGQIAGLEVIRIINEPTAAALAYGLNKDMSGEKNVLVYDLGGGTFDVSILNIGQDTVFQVKAATGNIRLGGEDFDNRIVTHLIDDVRKRHGKEVKSPRALRRLKTAAERAKRLLTSANVAVVQVESLCEGIDYHAKITRAKFERLCSDLFKDTLRYVERALVDAETTKSDINDVILVGGSTRIPKIRQIISQFFDGVNITSSVNPDEAIACGAAIQAAIVSGDTSERLKNLLLIDVLPLSLGVETGHGLMFTVLRRNTPVPCSQVREITTLEDNQDAVNIEVYEGERTLTKDNNLLGSFSLYHIPPAPRGVAKIDVTFAVDVNGILTVSTEDKTTGNFKSVTISNANRLTQQEVRKMIADAEKFREEDEENRVRLEVRNQLETYIYSAKRIMNENTEVITAEEYCDVTDECARQLTWLELNPDSMREEYERRMSELLNRWGLILRRVEQAGQRHKRRKKDFGFSDPGDP</sequence>
<dbReference type="InterPro" id="IPR013126">
    <property type="entry name" value="Hsp_70_fam"/>
</dbReference>
<dbReference type="Gene3D" id="3.30.420.40">
    <property type="match status" value="2"/>
</dbReference>
<dbReference type="SUPFAM" id="SSF53067">
    <property type="entry name" value="Actin-like ATPase domain"/>
    <property type="match status" value="2"/>
</dbReference>
<dbReference type="SUPFAM" id="SSF100920">
    <property type="entry name" value="Heat shock protein 70kD (HSP70), peptide-binding domain"/>
    <property type="match status" value="1"/>
</dbReference>
<evidence type="ECO:0000256" key="2">
    <source>
        <dbReference type="ARBA" id="ARBA00022741"/>
    </source>
</evidence>
<dbReference type="PROSITE" id="PS00297">
    <property type="entry name" value="HSP70_1"/>
    <property type="match status" value="1"/>
</dbReference>
<dbReference type="PROSITE" id="PS01036">
    <property type="entry name" value="HSP70_3"/>
    <property type="match status" value="1"/>
</dbReference>
<protein>
    <submittedName>
        <fullName evidence="5">Heat shock protein 70-5</fullName>
    </submittedName>
</protein>
<dbReference type="EMBL" id="JX680681">
    <property type="protein sequence ID" value="AGR84228.1"/>
    <property type="molecule type" value="mRNA"/>
</dbReference>
<accession>T1SBT2</accession>
<comment type="similarity">
    <text evidence="1 4">Belongs to the heat shock protein 70 family.</text>
</comment>
<dbReference type="Gene3D" id="3.90.640.10">
    <property type="entry name" value="Actin, Chain A, domain 4"/>
    <property type="match status" value="1"/>
</dbReference>
<evidence type="ECO:0000256" key="3">
    <source>
        <dbReference type="ARBA" id="ARBA00022840"/>
    </source>
</evidence>
<dbReference type="PROSITE" id="PS00329">
    <property type="entry name" value="HSP70_2"/>
    <property type="match status" value="1"/>
</dbReference>
<dbReference type="Gene3D" id="2.60.34.10">
    <property type="entry name" value="Substrate Binding Domain Of DNAk, Chain A, domain 1"/>
    <property type="match status" value="1"/>
</dbReference>
<dbReference type="SUPFAM" id="SSF100934">
    <property type="entry name" value="Heat shock protein 70kD (HSP70), C-terminal subdomain"/>
    <property type="match status" value="1"/>
</dbReference>
<dbReference type="InterPro" id="IPR018181">
    <property type="entry name" value="Heat_shock_70_CS"/>
</dbReference>
<keyword evidence="3 4" id="KW-0067">ATP-binding</keyword>
<dbReference type="InterPro" id="IPR029048">
    <property type="entry name" value="HSP70_C_sf"/>
</dbReference>
<dbReference type="FunFam" id="2.60.34.10:FF:000023">
    <property type="entry name" value="70 kDa heat shock cognate protein"/>
    <property type="match status" value="1"/>
</dbReference>
<dbReference type="CDD" id="cd24028">
    <property type="entry name" value="ASKHA_NBD_HSP70_HSPA1-like"/>
    <property type="match status" value="1"/>
</dbReference>
<dbReference type="Gene3D" id="3.30.30.30">
    <property type="match status" value="1"/>
</dbReference>
<evidence type="ECO:0000256" key="1">
    <source>
        <dbReference type="ARBA" id="ARBA00007381"/>
    </source>
</evidence>
<dbReference type="FunFam" id="3.30.420.40:FF:000004">
    <property type="entry name" value="Molecular chaperone DnaK"/>
    <property type="match status" value="1"/>
</dbReference>
<evidence type="ECO:0000256" key="4">
    <source>
        <dbReference type="RuleBase" id="RU003322"/>
    </source>
</evidence>
<dbReference type="AlphaFoldDB" id="T1SBT2"/>
<dbReference type="PRINTS" id="PR00301">
    <property type="entry name" value="HEATSHOCK70"/>
</dbReference>
<dbReference type="Gene3D" id="1.20.1270.10">
    <property type="match status" value="1"/>
</dbReference>
<dbReference type="PANTHER" id="PTHR19375">
    <property type="entry name" value="HEAT SHOCK PROTEIN 70KDA"/>
    <property type="match status" value="1"/>
</dbReference>
<name>T1SBT2_MELCN</name>
<dbReference type="FunFam" id="3.30.30.30:FF:000001">
    <property type="entry name" value="heat shock 70 kDa protein-like"/>
    <property type="match status" value="1"/>
</dbReference>
<dbReference type="GO" id="GO:0005524">
    <property type="term" value="F:ATP binding"/>
    <property type="evidence" value="ECO:0007669"/>
    <property type="project" value="UniProtKB-KW"/>
</dbReference>
<evidence type="ECO:0000313" key="5">
    <source>
        <dbReference type="EMBL" id="AGR84228.1"/>
    </source>
</evidence>
<dbReference type="GO" id="GO:0006950">
    <property type="term" value="P:response to stress"/>
    <property type="evidence" value="ECO:0007669"/>
    <property type="project" value="UniProtKB-ARBA"/>
</dbReference>
<dbReference type="Pfam" id="PF00012">
    <property type="entry name" value="HSP70"/>
    <property type="match status" value="1"/>
</dbReference>
<keyword evidence="5" id="KW-0346">Stress response</keyword>
<reference evidence="5" key="1">
    <citation type="submission" date="2012-09" db="EMBL/GenBank/DDBJ databases">
        <title>Influence of acclimation on heat shock protein 70 expression in the Glanville fritillary butterfly (Melitaea cinxia).</title>
        <authorList>
            <person name="Luo S."/>
            <person name="Somervuo P."/>
            <person name="Lehtonen R."/>
            <person name="Xu C."/>
            <person name="Wang R."/>
        </authorList>
    </citation>
    <scope>NUCLEOTIDE SEQUENCE</scope>
    <source>
        <strain evidence="5">262472Chi</strain>
    </source>
</reference>
<dbReference type="NCBIfam" id="NF001413">
    <property type="entry name" value="PRK00290.1"/>
    <property type="match status" value="1"/>
</dbReference>
<dbReference type="InterPro" id="IPR029047">
    <property type="entry name" value="HSP70_peptide-bd_sf"/>
</dbReference>
<proteinExistence type="evidence at transcript level"/>
<organism evidence="5">
    <name type="scientific">Melitaea cinxia</name>
    <name type="common">Glanville fritillary</name>
    <name type="synonym">Papilio cinxia</name>
    <dbReference type="NCBI Taxonomy" id="113334"/>
    <lineage>
        <taxon>Eukaryota</taxon>
        <taxon>Metazoa</taxon>
        <taxon>Ecdysozoa</taxon>
        <taxon>Arthropoda</taxon>
        <taxon>Hexapoda</taxon>
        <taxon>Insecta</taxon>
        <taxon>Pterygota</taxon>
        <taxon>Neoptera</taxon>
        <taxon>Endopterygota</taxon>
        <taxon>Lepidoptera</taxon>
        <taxon>Glossata</taxon>
        <taxon>Ditrysia</taxon>
        <taxon>Papilionoidea</taxon>
        <taxon>Nymphalidae</taxon>
        <taxon>Nymphalinae</taxon>
        <taxon>Melitaea</taxon>
    </lineage>
</organism>
<dbReference type="GO" id="GO:0140662">
    <property type="term" value="F:ATP-dependent protein folding chaperone"/>
    <property type="evidence" value="ECO:0007669"/>
    <property type="project" value="InterPro"/>
</dbReference>
<dbReference type="InterPro" id="IPR043129">
    <property type="entry name" value="ATPase_NBD"/>
</dbReference>
<dbReference type="FunFam" id="3.90.640.10:FF:000002">
    <property type="entry name" value="Heat shock 70 kDa"/>
    <property type="match status" value="1"/>
</dbReference>